<keyword evidence="7" id="KW-0411">Iron-sulfur</keyword>
<dbReference type="InterPro" id="IPR013984">
    <property type="entry name" value="Ald_Fedxn_OxRdtase_dom2"/>
</dbReference>
<evidence type="ECO:0000313" key="10">
    <source>
        <dbReference type="EMBL" id="MPL59811.1"/>
    </source>
</evidence>
<reference evidence="10" key="1">
    <citation type="submission" date="2019-08" db="EMBL/GenBank/DDBJ databases">
        <authorList>
            <person name="Kucharzyk K."/>
            <person name="Murdoch R.W."/>
            <person name="Higgins S."/>
            <person name="Loffler F."/>
        </authorList>
    </citation>
    <scope>NUCLEOTIDE SEQUENCE</scope>
</reference>
<dbReference type="PANTHER" id="PTHR30038">
    <property type="entry name" value="ALDEHYDE FERREDOXIN OXIDOREDUCTASE"/>
    <property type="match status" value="1"/>
</dbReference>
<comment type="cofactor">
    <cofactor evidence="1">
        <name>[4Fe-4S] cluster</name>
        <dbReference type="ChEBI" id="CHEBI:49883"/>
    </cofactor>
</comment>
<dbReference type="Pfam" id="PF02730">
    <property type="entry name" value="AFOR_N"/>
    <property type="match status" value="1"/>
</dbReference>
<dbReference type="InterPro" id="IPR051919">
    <property type="entry name" value="W-dependent_AOR"/>
</dbReference>
<dbReference type="InterPro" id="IPR036021">
    <property type="entry name" value="Tungsten_al_ferr_oxy-like_C"/>
</dbReference>
<evidence type="ECO:0000259" key="9">
    <source>
        <dbReference type="SMART" id="SM00790"/>
    </source>
</evidence>
<evidence type="ECO:0000256" key="2">
    <source>
        <dbReference type="ARBA" id="ARBA00011032"/>
    </source>
</evidence>
<dbReference type="InterPro" id="IPR001203">
    <property type="entry name" value="OxRdtase_Ald_Fedxn_C"/>
</dbReference>
<dbReference type="GO" id="GO:0016625">
    <property type="term" value="F:oxidoreductase activity, acting on the aldehyde or oxo group of donors, iron-sulfur protein as acceptor"/>
    <property type="evidence" value="ECO:0007669"/>
    <property type="project" value="InterPro"/>
</dbReference>
<evidence type="ECO:0000256" key="4">
    <source>
        <dbReference type="ARBA" id="ARBA00022723"/>
    </source>
</evidence>
<gene>
    <name evidence="10" type="ORF">SDC9_05367</name>
</gene>
<dbReference type="SUPFAM" id="SSF48310">
    <property type="entry name" value="Aldehyde ferredoxin oxidoreductase, C-terminal domains"/>
    <property type="match status" value="1"/>
</dbReference>
<keyword evidence="5" id="KW-0560">Oxidoreductase</keyword>
<dbReference type="SUPFAM" id="SSF56228">
    <property type="entry name" value="Aldehyde ferredoxin oxidoreductase, N-terminal domain"/>
    <property type="match status" value="1"/>
</dbReference>
<evidence type="ECO:0000256" key="1">
    <source>
        <dbReference type="ARBA" id="ARBA00001966"/>
    </source>
</evidence>
<organism evidence="10">
    <name type="scientific">bioreactor metagenome</name>
    <dbReference type="NCBI Taxonomy" id="1076179"/>
    <lineage>
        <taxon>unclassified sequences</taxon>
        <taxon>metagenomes</taxon>
        <taxon>ecological metagenomes</taxon>
    </lineage>
</organism>
<protein>
    <recommendedName>
        <fullName evidence="9">Aldehyde ferredoxin oxidoreductase N-terminal domain-containing protein</fullName>
    </recommendedName>
</protein>
<dbReference type="InterPro" id="IPR036503">
    <property type="entry name" value="Ald_Fedxn_OxRdtase_N_sf"/>
</dbReference>
<evidence type="ECO:0000256" key="8">
    <source>
        <dbReference type="ARBA" id="ARBA00049934"/>
    </source>
</evidence>
<dbReference type="GO" id="GO:0009055">
    <property type="term" value="F:electron transfer activity"/>
    <property type="evidence" value="ECO:0007669"/>
    <property type="project" value="InterPro"/>
</dbReference>
<dbReference type="GO" id="GO:0046872">
    <property type="term" value="F:metal ion binding"/>
    <property type="evidence" value="ECO:0007669"/>
    <property type="project" value="UniProtKB-KW"/>
</dbReference>
<evidence type="ECO:0000256" key="7">
    <source>
        <dbReference type="ARBA" id="ARBA00023014"/>
    </source>
</evidence>
<dbReference type="Gene3D" id="1.10.599.10">
    <property type="entry name" value="Aldehyde Ferredoxin Oxidoreductase Protein, subunit A, domain 3"/>
    <property type="match status" value="1"/>
</dbReference>
<comment type="cofactor">
    <cofactor evidence="8">
        <name>tungstopterin</name>
        <dbReference type="ChEBI" id="CHEBI:30402"/>
    </cofactor>
</comment>
<dbReference type="AlphaFoldDB" id="A0A644T1K7"/>
<comment type="similarity">
    <text evidence="2">Belongs to the AOR/FOR family.</text>
</comment>
<dbReference type="SMART" id="SM00790">
    <property type="entry name" value="AFOR_N"/>
    <property type="match status" value="1"/>
</dbReference>
<evidence type="ECO:0000256" key="3">
    <source>
        <dbReference type="ARBA" id="ARBA00022485"/>
    </source>
</evidence>
<evidence type="ECO:0000256" key="6">
    <source>
        <dbReference type="ARBA" id="ARBA00023004"/>
    </source>
</evidence>
<name>A0A644T1K7_9ZZZZ</name>
<keyword evidence="6" id="KW-0408">Iron</keyword>
<dbReference type="PANTHER" id="PTHR30038:SF7">
    <property type="entry name" value="TUNGSTEN-CONTAINING GLYCERALDEHYDE-3-PHOSPHATE:FERREDOXIN OXIDOREDUCTASE"/>
    <property type="match status" value="1"/>
</dbReference>
<dbReference type="GO" id="GO:0051539">
    <property type="term" value="F:4 iron, 4 sulfur cluster binding"/>
    <property type="evidence" value="ECO:0007669"/>
    <property type="project" value="UniProtKB-KW"/>
</dbReference>
<comment type="caution">
    <text evidence="10">The sequence shown here is derived from an EMBL/GenBank/DDBJ whole genome shotgun (WGS) entry which is preliminary data.</text>
</comment>
<dbReference type="Gene3D" id="1.10.569.10">
    <property type="entry name" value="Aldehyde Ferredoxin Oxidoreductase Protein, subunit A, domain 2"/>
    <property type="match status" value="1"/>
</dbReference>
<dbReference type="Pfam" id="PF01314">
    <property type="entry name" value="AFOR_C"/>
    <property type="match status" value="1"/>
</dbReference>
<dbReference type="EMBL" id="VSSQ01000010">
    <property type="protein sequence ID" value="MPL59811.1"/>
    <property type="molecule type" value="Genomic_DNA"/>
</dbReference>
<dbReference type="InterPro" id="IPR013983">
    <property type="entry name" value="Ald_Fedxn_OxRdtase_N"/>
</dbReference>
<feature type="domain" description="Aldehyde ferredoxin oxidoreductase N-terminal" evidence="9">
    <location>
        <begin position="25"/>
        <end position="246"/>
    </location>
</feature>
<accession>A0A644T1K7</accession>
<sequence length="718" mass="80526">MKPQPGNLVKTAEYKYETKALFRGYNMRVLKIDLASLSILERPVSKTMKEKFVGGKGFGLKLLWDAISPDTTWDDPENEIVIAMGPICGNTNYSGSGKSLVVSLSPLTGIPIDSNVGGYFGPFLKFSGFDALELGGKVGRDSIIFIDGDEGKVQIFEAPEGLESDTHILAEKLTRAFAASEKDADLAAVAVVSAGRGAEHSRIGLLNFSLYDRRRGGCRVKQAGRGGIGTVFRDKGIMALVCRYSKLGQDDNHAADPATVQRLGLKLHREILREDDKQCKMRKVGTAHLMEVMNDYDLLPVKNHRFGADPEAIKLASWVWESRFSQGLPDGCWYGCTLACAHAVDRFELKTGPYKGQKVCVDGPEYETAAGVGSNLAIWDPEGVLEINFYCDTYGVDTISFGTIVGFLMECWEYGILDARRSRGINLEWGNWRAACEILHRMAEGKDFGVLAGRGTRYLAQYFVEHYGADPGLMKDIALHGKGLEQSQYISKESLAQQGGYYLTNKGPQHDEAWLIFMDMVNNRIPSFEQKAEALHYFPMFRTWFGLQGLCKLPWNDIEPADNAKWEEPSKVPEHVDNYRELYTAITGEPLSRTELIRQSERVYNFQRVFNLRMGRGKRKDDYPPYRAVGPVTEKEYLSRAERYDAQLKEKIGLDPSVMSLAEKIAAHRKYREAMYDGLVDAVYKRRGWTPEGVPRPEHLAEIGMDLPELLEVVKKHV</sequence>
<dbReference type="InterPro" id="IPR013985">
    <property type="entry name" value="Ald_Fedxn_OxRdtase_dom3"/>
</dbReference>
<evidence type="ECO:0000256" key="5">
    <source>
        <dbReference type="ARBA" id="ARBA00023002"/>
    </source>
</evidence>
<keyword evidence="4" id="KW-0479">Metal-binding</keyword>
<proteinExistence type="inferred from homology"/>
<keyword evidence="3" id="KW-0004">4Fe-4S</keyword>
<dbReference type="Gene3D" id="3.60.9.10">
    <property type="entry name" value="Aldehyde ferredoxin oxidoreductase, N-terminal domain"/>
    <property type="match status" value="1"/>
</dbReference>